<name>A0A561EB19_9MICO</name>
<sequence length="174" mass="18861">MNVASVLIVGSNVGAVVGGRLLTTRWLVRSPLPLYRHGFGWILGSRFLMLEHRGRVSGEPRHVVLECVQRLDTTTIFVASGFGSSAQWYRNIVADPAVRVSIGTLRDVPGVAVPLDAPESARVLGEYAQRHPTAMDQMTDMVRAARPDQEVDIRVVRLDLAGRSTNSDAGGSAD</sequence>
<comment type="caution">
    <text evidence="1">The sequence shown here is derived from an EMBL/GenBank/DDBJ whole genome shotgun (WGS) entry which is preliminary data.</text>
</comment>
<dbReference type="InterPro" id="IPR004378">
    <property type="entry name" value="F420H2_quin_Rdtase"/>
</dbReference>
<dbReference type="Gene3D" id="2.30.110.10">
    <property type="entry name" value="Electron Transport, Fmn-binding Protein, Chain A"/>
    <property type="match status" value="1"/>
</dbReference>
<proteinExistence type="predicted"/>
<evidence type="ECO:0000313" key="2">
    <source>
        <dbReference type="Proteomes" id="UP000318297"/>
    </source>
</evidence>
<gene>
    <name evidence="1" type="ORF">BKA23_1634</name>
</gene>
<reference evidence="1 2" key="1">
    <citation type="submission" date="2019-06" db="EMBL/GenBank/DDBJ databases">
        <title>Sequencing the genomes of 1000 actinobacteria strains.</title>
        <authorList>
            <person name="Klenk H.-P."/>
        </authorList>
    </citation>
    <scope>NUCLEOTIDE SEQUENCE [LARGE SCALE GENOMIC DNA]</scope>
    <source>
        <strain evidence="1 2">DSM 19560</strain>
    </source>
</reference>
<accession>A0A561EB19</accession>
<evidence type="ECO:0000313" key="1">
    <source>
        <dbReference type="EMBL" id="TWE12814.1"/>
    </source>
</evidence>
<dbReference type="InterPro" id="IPR012349">
    <property type="entry name" value="Split_barrel_FMN-bd"/>
</dbReference>
<organism evidence="1 2">
    <name type="scientific">Rudaeicoccus suwonensis</name>
    <dbReference type="NCBI Taxonomy" id="657409"/>
    <lineage>
        <taxon>Bacteria</taxon>
        <taxon>Bacillati</taxon>
        <taxon>Actinomycetota</taxon>
        <taxon>Actinomycetes</taxon>
        <taxon>Micrococcales</taxon>
        <taxon>Dermacoccaceae</taxon>
        <taxon>Rudaeicoccus</taxon>
    </lineage>
</organism>
<dbReference type="NCBIfam" id="TIGR00026">
    <property type="entry name" value="hi_GC_TIGR00026"/>
    <property type="match status" value="1"/>
</dbReference>
<dbReference type="GO" id="GO:0016491">
    <property type="term" value="F:oxidoreductase activity"/>
    <property type="evidence" value="ECO:0007669"/>
    <property type="project" value="InterPro"/>
</dbReference>
<dbReference type="AlphaFoldDB" id="A0A561EB19"/>
<dbReference type="Pfam" id="PF04075">
    <property type="entry name" value="F420H2_quin_red"/>
    <property type="match status" value="1"/>
</dbReference>
<protein>
    <submittedName>
        <fullName evidence="1">Deazaflavin-dependent oxidoreductase (Nitroreductase family)</fullName>
    </submittedName>
</protein>
<dbReference type="Proteomes" id="UP000318297">
    <property type="component" value="Unassembled WGS sequence"/>
</dbReference>
<dbReference type="EMBL" id="VIVQ01000001">
    <property type="protein sequence ID" value="TWE12814.1"/>
    <property type="molecule type" value="Genomic_DNA"/>
</dbReference>
<keyword evidence="2" id="KW-1185">Reference proteome</keyword>
<dbReference type="SUPFAM" id="SSF50475">
    <property type="entry name" value="FMN-binding split barrel"/>
    <property type="match status" value="1"/>
</dbReference>